<feature type="transmembrane region" description="Helical" evidence="6">
    <location>
        <begin position="21"/>
        <end position="42"/>
    </location>
</feature>
<dbReference type="PANTHER" id="PTHR46795">
    <property type="entry name" value="ABC TRANSPORTER PERMEASE-RELATED-RELATED"/>
    <property type="match status" value="1"/>
</dbReference>
<dbReference type="PIRSF" id="PIRSF018968">
    <property type="entry name" value="ABC_permease_BceB"/>
    <property type="match status" value="1"/>
</dbReference>
<dbReference type="Proteomes" id="UP000657006">
    <property type="component" value="Unassembled WGS sequence"/>
</dbReference>
<evidence type="ECO:0000256" key="6">
    <source>
        <dbReference type="PIRNR" id="PIRNR018968"/>
    </source>
</evidence>
<feature type="transmembrane region" description="Helical" evidence="6">
    <location>
        <begin position="230"/>
        <end position="257"/>
    </location>
</feature>
<dbReference type="InterPro" id="IPR003838">
    <property type="entry name" value="ABC3_permease_C"/>
</dbReference>
<feature type="transmembrane region" description="Helical" evidence="6">
    <location>
        <begin position="62"/>
        <end position="82"/>
    </location>
</feature>
<keyword evidence="3 6" id="KW-0812">Transmembrane</keyword>
<feature type="domain" description="ABC3 transporter permease C-terminal" evidence="7">
    <location>
        <begin position="564"/>
        <end position="672"/>
    </location>
</feature>
<evidence type="ECO:0000256" key="4">
    <source>
        <dbReference type="ARBA" id="ARBA00022989"/>
    </source>
</evidence>
<dbReference type="InterPro" id="IPR052536">
    <property type="entry name" value="ABC-4_Integral_Memb_Prot"/>
</dbReference>
<feature type="transmembrane region" description="Helical" evidence="6">
    <location>
        <begin position="647"/>
        <end position="668"/>
    </location>
</feature>
<dbReference type="PANTHER" id="PTHR46795:SF3">
    <property type="entry name" value="ABC TRANSPORTER PERMEASE"/>
    <property type="match status" value="1"/>
</dbReference>
<feature type="transmembrane region" description="Helical" evidence="6">
    <location>
        <begin position="552"/>
        <end position="579"/>
    </location>
</feature>
<dbReference type="RefSeq" id="WP_177719590.1">
    <property type="nucleotide sequence ID" value="NZ_JACRSQ010000009.1"/>
</dbReference>
<feature type="transmembrane region" description="Helical" evidence="6">
    <location>
        <begin position="155"/>
        <end position="178"/>
    </location>
</feature>
<reference evidence="8" key="1">
    <citation type="submission" date="2020-08" db="EMBL/GenBank/DDBJ databases">
        <title>Genome public.</title>
        <authorList>
            <person name="Liu C."/>
            <person name="Sun Q."/>
        </authorList>
    </citation>
    <scope>NUCLEOTIDE SEQUENCE</scope>
    <source>
        <strain evidence="8">NSJ-32</strain>
    </source>
</reference>
<feature type="domain" description="ABC3 transporter permease C-terminal" evidence="7">
    <location>
        <begin position="67"/>
        <end position="177"/>
    </location>
</feature>
<feature type="transmembrane region" description="Helical" evidence="6">
    <location>
        <begin position="103"/>
        <end position="129"/>
    </location>
</feature>
<dbReference type="AlphaFoldDB" id="A0A926HX56"/>
<name>A0A926HX56_9FIRM</name>
<keyword evidence="6" id="KW-0813">Transport</keyword>
<evidence type="ECO:0000256" key="3">
    <source>
        <dbReference type="ARBA" id="ARBA00022692"/>
    </source>
</evidence>
<evidence type="ECO:0000256" key="5">
    <source>
        <dbReference type="ARBA" id="ARBA00023136"/>
    </source>
</evidence>
<protein>
    <submittedName>
        <fullName evidence="8">ABC transporter permease</fullName>
    </submittedName>
</protein>
<dbReference type="GO" id="GO:0005886">
    <property type="term" value="C:plasma membrane"/>
    <property type="evidence" value="ECO:0007669"/>
    <property type="project" value="UniProtKB-SubCell"/>
</dbReference>
<evidence type="ECO:0000256" key="1">
    <source>
        <dbReference type="ARBA" id="ARBA00004651"/>
    </source>
</evidence>
<proteinExistence type="inferred from homology"/>
<feature type="transmembrane region" description="Helical" evidence="6">
    <location>
        <begin position="285"/>
        <end position="310"/>
    </location>
</feature>
<accession>A0A926HX56</accession>
<dbReference type="GO" id="GO:0055085">
    <property type="term" value="P:transmembrane transport"/>
    <property type="evidence" value="ECO:0007669"/>
    <property type="project" value="UniProtKB-UniRule"/>
</dbReference>
<keyword evidence="2 6" id="KW-1003">Cell membrane</keyword>
<dbReference type="EMBL" id="JACRSQ010000009">
    <property type="protein sequence ID" value="MBC8543422.1"/>
    <property type="molecule type" value="Genomic_DNA"/>
</dbReference>
<dbReference type="InterPro" id="IPR027022">
    <property type="entry name" value="ABC_permease_BceB-typ"/>
</dbReference>
<evidence type="ECO:0000256" key="2">
    <source>
        <dbReference type="ARBA" id="ARBA00022475"/>
    </source>
</evidence>
<feature type="transmembrane region" description="Helical" evidence="6">
    <location>
        <begin position="613"/>
        <end position="635"/>
    </location>
</feature>
<keyword evidence="5 6" id="KW-0472">Membrane</keyword>
<organism evidence="8 9">
    <name type="scientific">Bianquea renquensis</name>
    <dbReference type="NCBI Taxonomy" id="2763661"/>
    <lineage>
        <taxon>Bacteria</taxon>
        <taxon>Bacillati</taxon>
        <taxon>Bacillota</taxon>
        <taxon>Clostridia</taxon>
        <taxon>Eubacteriales</taxon>
        <taxon>Bianqueaceae</taxon>
        <taxon>Bianquea</taxon>
    </lineage>
</organism>
<dbReference type="Pfam" id="PF02687">
    <property type="entry name" value="FtsX"/>
    <property type="match status" value="2"/>
</dbReference>
<comment type="similarity">
    <text evidence="6">Belongs to the ABC-4 integral membrane protein family.</text>
</comment>
<keyword evidence="9" id="KW-1185">Reference proteome</keyword>
<comment type="subcellular location">
    <subcellularLocation>
        <location evidence="1 6">Cell membrane</location>
        <topology evidence="1 6">Multi-pass membrane protein</topology>
    </subcellularLocation>
</comment>
<keyword evidence="4 6" id="KW-1133">Transmembrane helix</keyword>
<sequence>MKHSFYPKLAWTGIRKNKRLYTPYILTCMGMVMMFYIMSFLTSSALLTSMPGGDIMQGMLGLGVRVIGVFALIFLFYTNSFLTRRRKKEFGLYNILGMGKRNLARVLMWESLIIAAISLGGGLVAGIVFSKFAELGMVNILRAEGSFVLTLEPKAIVQTLLLFAVIFFLILLNTLRQIHLSNPIELLHSENTGEKPPKANWFLALAGAIILGAAYYLAVSIENPIEAMVWFFVAVIMVIIATYLLFIAGSVAICRLLQRKKAYYYKTNHFVSVSSMVYRMKRNGAGLASICILCTMVLVMMSATVCLYVGTEDSLRTRYPRNINLDVSVTTLDRLEAEPVEKVRQLASQIAREHGQSLDNVLDYRVAAMVGYIDGGRIDVDQSSIYTFQLSAYTDVWQIFFVPLEDYNRLMGQNETLDPGEVLLYTTKSNYEEDSIALGDGEPMKVKKVVPDFADNGVDAMQMIPSMYIFVPDFNKTLQPITNVANWRGDPVIELHWFYGFDLDGSDEVQVQIQEELQESLRQLSISGGTSWGGDDFTVSCEGVAKERAGFYGMYGGLFFLGILLGVVFIFAAVLIMYYKQVSEGYEDQSRFGIMQKVGMTQKDIKRSINSQILTVFFLPLLTAGVHLAFAFPLIQKILVLFSLTDLNLLILVTVCCFLIFAFFYVLVYHITSKAYFAIVSGAKGEPA</sequence>
<comment type="caution">
    <text evidence="8">The sequence shown here is derived from an EMBL/GenBank/DDBJ whole genome shotgun (WGS) entry which is preliminary data.</text>
</comment>
<evidence type="ECO:0000259" key="7">
    <source>
        <dbReference type="Pfam" id="PF02687"/>
    </source>
</evidence>
<gene>
    <name evidence="8" type="ORF">H8730_07685</name>
</gene>
<feature type="transmembrane region" description="Helical" evidence="6">
    <location>
        <begin position="199"/>
        <end position="218"/>
    </location>
</feature>
<evidence type="ECO:0000313" key="8">
    <source>
        <dbReference type="EMBL" id="MBC8543422.1"/>
    </source>
</evidence>
<evidence type="ECO:0000313" key="9">
    <source>
        <dbReference type="Proteomes" id="UP000657006"/>
    </source>
</evidence>